<dbReference type="Gene3D" id="2.60.40.10">
    <property type="entry name" value="Immunoglobulins"/>
    <property type="match status" value="2"/>
</dbReference>
<sequence length="193" mass="20867">INTDQGGYASAEYLSSSSSYSSERFSLMGKHTASEAKLELSTSKADQVLVHKEKPSNPAKFLTKPLSVTVTEGETARFSCDIDGEPSPTTTWLHENKIIVSSHSIQVSTTQYKSSLEISSVKSSDEAKTIEWSRSGKAIEVTSGGRFHIETTDDLTTLIITGVKEEDTGAYTLKLSNELGSDTATVHISIRSV</sequence>
<accession>A0A8C6L9H9</accession>
<dbReference type="InterPro" id="IPR013098">
    <property type="entry name" value="Ig_I-set"/>
</dbReference>
<dbReference type="InterPro" id="IPR013783">
    <property type="entry name" value="Ig-like_fold"/>
</dbReference>
<dbReference type="Ensembl" id="ENSNFUT00015016460.1">
    <property type="protein sequence ID" value="ENSNFUP00015015709.1"/>
    <property type="gene ID" value="ENSNFUG00015007564.1"/>
</dbReference>
<dbReference type="PROSITE" id="PS50835">
    <property type="entry name" value="IG_LIKE"/>
    <property type="match status" value="1"/>
</dbReference>
<dbReference type="InterPro" id="IPR003598">
    <property type="entry name" value="Ig_sub2"/>
</dbReference>
<dbReference type="Pfam" id="PF07679">
    <property type="entry name" value="I-set"/>
    <property type="match status" value="1"/>
</dbReference>
<proteinExistence type="predicted"/>
<feature type="domain" description="Ig-like" evidence="2">
    <location>
        <begin position="58"/>
        <end position="189"/>
    </location>
</feature>
<evidence type="ECO:0000256" key="1">
    <source>
        <dbReference type="ARBA" id="ARBA00023319"/>
    </source>
</evidence>
<organism evidence="3 4">
    <name type="scientific">Nothobranchius furzeri</name>
    <name type="common">Turquoise killifish</name>
    <dbReference type="NCBI Taxonomy" id="105023"/>
    <lineage>
        <taxon>Eukaryota</taxon>
        <taxon>Metazoa</taxon>
        <taxon>Chordata</taxon>
        <taxon>Craniata</taxon>
        <taxon>Vertebrata</taxon>
        <taxon>Euteleostomi</taxon>
        <taxon>Actinopterygii</taxon>
        <taxon>Neopterygii</taxon>
        <taxon>Teleostei</taxon>
        <taxon>Neoteleostei</taxon>
        <taxon>Acanthomorphata</taxon>
        <taxon>Ovalentaria</taxon>
        <taxon>Atherinomorphae</taxon>
        <taxon>Cyprinodontiformes</taxon>
        <taxon>Nothobranchiidae</taxon>
        <taxon>Nothobranchius</taxon>
    </lineage>
</organism>
<dbReference type="InterPro" id="IPR007110">
    <property type="entry name" value="Ig-like_dom"/>
</dbReference>
<protein>
    <recommendedName>
        <fullName evidence="2">Ig-like domain-containing protein</fullName>
    </recommendedName>
</protein>
<dbReference type="InterPro" id="IPR003599">
    <property type="entry name" value="Ig_sub"/>
</dbReference>
<dbReference type="SUPFAM" id="SSF48726">
    <property type="entry name" value="Immunoglobulin"/>
    <property type="match status" value="2"/>
</dbReference>
<dbReference type="SMART" id="SM00409">
    <property type="entry name" value="IG"/>
    <property type="match status" value="1"/>
</dbReference>
<reference evidence="3" key="3">
    <citation type="submission" date="2025-09" db="UniProtKB">
        <authorList>
            <consortium name="Ensembl"/>
        </authorList>
    </citation>
    <scope>IDENTIFICATION</scope>
</reference>
<name>A0A8C6L9H9_NOTFU</name>
<dbReference type="GO" id="GO:0003007">
    <property type="term" value="P:heart morphogenesis"/>
    <property type="evidence" value="ECO:0007669"/>
    <property type="project" value="UniProtKB-ARBA"/>
</dbReference>
<keyword evidence="1" id="KW-0393">Immunoglobulin domain</keyword>
<dbReference type="PANTHER" id="PTHR14340">
    <property type="entry name" value="MICROFIBRIL-ASSOCIATED GLYCOPROTEIN 3"/>
    <property type="match status" value="1"/>
</dbReference>
<dbReference type="Proteomes" id="UP000694548">
    <property type="component" value="Chromosome sgr08"/>
</dbReference>
<dbReference type="InterPro" id="IPR036179">
    <property type="entry name" value="Ig-like_dom_sf"/>
</dbReference>
<dbReference type="GO" id="GO:0055013">
    <property type="term" value="P:cardiac muscle cell development"/>
    <property type="evidence" value="ECO:0007669"/>
    <property type="project" value="UniProtKB-ARBA"/>
</dbReference>
<dbReference type="SMART" id="SM00408">
    <property type="entry name" value="IGc2"/>
    <property type="match status" value="1"/>
</dbReference>
<keyword evidence="4" id="KW-1185">Reference proteome</keyword>
<dbReference type="PANTHER" id="PTHR14340:SF15">
    <property type="entry name" value="IG-LIKE DOMAIN-CONTAINING PROTEIN"/>
    <property type="match status" value="1"/>
</dbReference>
<reference evidence="3" key="2">
    <citation type="submission" date="2025-08" db="UniProtKB">
        <authorList>
            <consortium name="Ensembl"/>
        </authorList>
    </citation>
    <scope>IDENTIFICATION</scope>
</reference>
<reference evidence="3" key="1">
    <citation type="submission" date="2014-08" db="EMBL/GenBank/DDBJ databases">
        <authorList>
            <person name="Senf B."/>
            <person name="Petzold A."/>
            <person name="Downie B.R."/>
            <person name="Koch P."/>
            <person name="Platzer M."/>
        </authorList>
    </citation>
    <scope>NUCLEOTIDE SEQUENCE [LARGE SCALE GENOMIC DNA]</scope>
    <source>
        <strain evidence="3">GRZ</strain>
    </source>
</reference>
<evidence type="ECO:0000313" key="3">
    <source>
        <dbReference type="Ensembl" id="ENSNFUP00015015709.1"/>
    </source>
</evidence>
<dbReference type="AlphaFoldDB" id="A0A8C6L9H9"/>
<evidence type="ECO:0000313" key="4">
    <source>
        <dbReference type="Proteomes" id="UP000694548"/>
    </source>
</evidence>
<dbReference type="FunFam" id="2.60.40.10:FF:000107">
    <property type="entry name" value="Myosin, light chain kinase a"/>
    <property type="match status" value="1"/>
</dbReference>
<dbReference type="GeneTree" id="ENSGT01110000267173"/>
<evidence type="ECO:0000259" key="2">
    <source>
        <dbReference type="PROSITE" id="PS50835"/>
    </source>
</evidence>